<gene>
    <name evidence="3" type="ORF">GCM10007888_23540</name>
    <name evidence="2" type="ORF">MOX02_19790</name>
</gene>
<evidence type="ECO:0000313" key="5">
    <source>
        <dbReference type="Proteomes" id="UP001156856"/>
    </source>
</evidence>
<name>A0A512J1V9_9HYPH</name>
<dbReference type="AlphaFoldDB" id="A0A512J1V9"/>
<evidence type="ECO:0000313" key="4">
    <source>
        <dbReference type="Proteomes" id="UP000321960"/>
    </source>
</evidence>
<accession>A0A512J1V9</accession>
<keyword evidence="1" id="KW-0175">Coiled coil</keyword>
<evidence type="ECO:0000313" key="3">
    <source>
        <dbReference type="EMBL" id="GLS63973.1"/>
    </source>
</evidence>
<dbReference type="EMBL" id="BJZU01000033">
    <property type="protein sequence ID" value="GEP03941.1"/>
    <property type="molecule type" value="Genomic_DNA"/>
</dbReference>
<comment type="caution">
    <text evidence="2">The sequence shown here is derived from an EMBL/GenBank/DDBJ whole genome shotgun (WGS) entry which is preliminary data.</text>
</comment>
<dbReference type="Proteomes" id="UP000321960">
    <property type="component" value="Unassembled WGS sequence"/>
</dbReference>
<dbReference type="Proteomes" id="UP001156856">
    <property type="component" value="Unassembled WGS sequence"/>
</dbReference>
<dbReference type="EMBL" id="BSPK01000033">
    <property type="protein sequence ID" value="GLS63973.1"/>
    <property type="molecule type" value="Genomic_DNA"/>
</dbReference>
<evidence type="ECO:0000256" key="1">
    <source>
        <dbReference type="SAM" id="Coils"/>
    </source>
</evidence>
<keyword evidence="5" id="KW-1185">Reference proteome</keyword>
<protein>
    <recommendedName>
        <fullName evidence="6">DUF2336 domain-containing protein</fullName>
    </recommendedName>
</protein>
<organism evidence="2 4">
    <name type="scientific">Methylobacterium oxalidis</name>
    <dbReference type="NCBI Taxonomy" id="944322"/>
    <lineage>
        <taxon>Bacteria</taxon>
        <taxon>Pseudomonadati</taxon>
        <taxon>Pseudomonadota</taxon>
        <taxon>Alphaproteobacteria</taxon>
        <taxon>Hyphomicrobiales</taxon>
        <taxon>Methylobacteriaceae</taxon>
        <taxon>Methylobacterium</taxon>
    </lineage>
</organism>
<sequence>MIRQFLAWTQHDSAGRRAEAASALARAYLYGNLGPEAAWEAKTAILALLDDPSPLVRRALAEACAASARAPRPLVVTLAADQPEIAGLVLARSPILNDADLVDAAAMGGEAIRHVIAGRHHLTHAVAGALAEIGGPETLRRLAANPTAQITTGRLLRMVERHGDDAALREALLARADLPLEVRHAVAARLAETLAGFVTACGWLTPERSERMSRETRERAVLDLCARAGAAALIRVVQHLRTSGQLNAGLVLRAILSGEMVFAEAALSDLSGLDRARVAGLVRSARGYPGLHARAGLPQALLPAFAAALSAWREAGTGAAAPSGAGLSRRMIERALTACEDMPFSEMQAVTALLARYEAEAARDEARAVARAIAEQAEAREAARLEAERVAAEWRQAQAREAAGRDAATWALAVPAEGLPAAPEPIEIRDCATVAEPVAVVEAEAIRFAAEGEAAATLPESVSAVLDALPEAILSSFREEQARLAASRQEKIFAEETRVEETRAEDVFEEARADEARLAAEAVLETIPAALVASYRADRQRLKLAA</sequence>
<evidence type="ECO:0000313" key="2">
    <source>
        <dbReference type="EMBL" id="GEP03941.1"/>
    </source>
</evidence>
<reference evidence="5" key="2">
    <citation type="journal article" date="2019" name="Int. J. Syst. Evol. Microbiol.">
        <title>The Global Catalogue of Microorganisms (GCM) 10K type strain sequencing project: providing services to taxonomists for standard genome sequencing and annotation.</title>
        <authorList>
            <consortium name="The Broad Institute Genomics Platform"/>
            <consortium name="The Broad Institute Genome Sequencing Center for Infectious Disease"/>
            <person name="Wu L."/>
            <person name="Ma J."/>
        </authorList>
    </citation>
    <scope>NUCLEOTIDE SEQUENCE [LARGE SCALE GENOMIC DNA]</scope>
    <source>
        <strain evidence="5">NBRC 107715</strain>
    </source>
</reference>
<proteinExistence type="predicted"/>
<feature type="coiled-coil region" evidence="1">
    <location>
        <begin position="347"/>
        <end position="402"/>
    </location>
</feature>
<dbReference type="Pfam" id="PF10098">
    <property type="entry name" value="DUF2336"/>
    <property type="match status" value="1"/>
</dbReference>
<evidence type="ECO:0008006" key="6">
    <source>
        <dbReference type="Google" id="ProtNLM"/>
    </source>
</evidence>
<dbReference type="InterPro" id="IPR019285">
    <property type="entry name" value="DUF2336"/>
</dbReference>
<reference evidence="2 4" key="3">
    <citation type="submission" date="2019-07" db="EMBL/GenBank/DDBJ databases">
        <title>Whole genome shotgun sequence of Methylobacterium oxalidis NBRC 107715.</title>
        <authorList>
            <person name="Hosoyama A."/>
            <person name="Uohara A."/>
            <person name="Ohji S."/>
            <person name="Ichikawa N."/>
        </authorList>
    </citation>
    <scope>NUCLEOTIDE SEQUENCE [LARGE SCALE GENOMIC DNA]</scope>
    <source>
        <strain evidence="2 4">NBRC 107715</strain>
    </source>
</reference>
<reference evidence="3" key="4">
    <citation type="submission" date="2023-01" db="EMBL/GenBank/DDBJ databases">
        <title>Draft genome sequence of Methylobacterium oxalidis strain NBRC 107715.</title>
        <authorList>
            <person name="Sun Q."/>
            <person name="Mori K."/>
        </authorList>
    </citation>
    <scope>NUCLEOTIDE SEQUENCE</scope>
    <source>
        <strain evidence="3">NBRC 107715</strain>
    </source>
</reference>
<reference evidence="3" key="1">
    <citation type="journal article" date="2014" name="Int. J. Syst. Evol. Microbiol.">
        <title>Complete genome of a new Firmicutes species belonging to the dominant human colonic microbiota ('Ruminococcus bicirculans') reveals two chromosomes and a selective capacity to utilize plant glucans.</title>
        <authorList>
            <consortium name="NISC Comparative Sequencing Program"/>
            <person name="Wegmann U."/>
            <person name="Louis P."/>
            <person name="Goesmann A."/>
            <person name="Henrissat B."/>
            <person name="Duncan S.H."/>
            <person name="Flint H.J."/>
        </authorList>
    </citation>
    <scope>NUCLEOTIDE SEQUENCE</scope>
    <source>
        <strain evidence="3">NBRC 107715</strain>
    </source>
</reference>